<keyword evidence="1" id="KW-0863">Zinc-finger</keyword>
<feature type="domain" description="RING-type" evidence="4">
    <location>
        <begin position="86"/>
        <end position="128"/>
    </location>
</feature>
<evidence type="ECO:0000313" key="5">
    <source>
        <dbReference type="EMBL" id="KAK9103428.1"/>
    </source>
</evidence>
<organism evidence="5 6">
    <name type="scientific">Stephania japonica</name>
    <dbReference type="NCBI Taxonomy" id="461633"/>
    <lineage>
        <taxon>Eukaryota</taxon>
        <taxon>Viridiplantae</taxon>
        <taxon>Streptophyta</taxon>
        <taxon>Embryophyta</taxon>
        <taxon>Tracheophyta</taxon>
        <taxon>Spermatophyta</taxon>
        <taxon>Magnoliopsida</taxon>
        <taxon>Ranunculales</taxon>
        <taxon>Menispermaceae</taxon>
        <taxon>Menispermoideae</taxon>
        <taxon>Cissampelideae</taxon>
        <taxon>Stephania</taxon>
    </lineage>
</organism>
<dbReference type="GO" id="GO:0008270">
    <property type="term" value="F:zinc ion binding"/>
    <property type="evidence" value="ECO:0007669"/>
    <property type="project" value="UniProtKB-KW"/>
</dbReference>
<dbReference type="PANTHER" id="PTHR47035:SF4">
    <property type="entry name" value="OS02G0676500 PROTEIN"/>
    <property type="match status" value="1"/>
</dbReference>
<feature type="region of interest" description="Disordered" evidence="2">
    <location>
        <begin position="173"/>
        <end position="195"/>
    </location>
</feature>
<dbReference type="PROSITE" id="PS50089">
    <property type="entry name" value="ZF_RING_2"/>
    <property type="match status" value="1"/>
</dbReference>
<feature type="compositionally biased region" description="Polar residues" evidence="2">
    <location>
        <begin position="176"/>
        <end position="195"/>
    </location>
</feature>
<name>A0AAP0F6G9_9MAGN</name>
<dbReference type="CDD" id="cd16461">
    <property type="entry name" value="RING-H2_EL5-like"/>
    <property type="match status" value="1"/>
</dbReference>
<sequence>MLGSGMNLITTVIGFGMSATFIVFVCTRLICGRVRANSSRPIYELDSVTDIEQPDHRSSGLEPVVISAIPTMKFSRETFQSADTQCTICLGEYQEKETLRIMPKCGHNFHLPCIDVWLHKHSTCPVCRLPLEDSFETKPIRPPVFGMLFQPIDSPRTPFDHSRQWLLPIRERSEVNRSNQNPQPQESTSGTSDVTSQAIATESRRCVVFMQGQNLITFNAKDMIQPKGIEGILCCHALCVLDEVGIIVILDHYILPKWRKNYIRLHVLKIAARTDMTLLTSNIQDRYDAILGCCNKLADIRLGSNRTFKATLDGILRLQE</sequence>
<protein>
    <recommendedName>
        <fullName evidence="4">RING-type domain-containing protein</fullName>
    </recommendedName>
</protein>
<keyword evidence="3" id="KW-0472">Membrane</keyword>
<reference evidence="5 6" key="1">
    <citation type="submission" date="2024-01" db="EMBL/GenBank/DDBJ databases">
        <title>Genome assemblies of Stephania.</title>
        <authorList>
            <person name="Yang L."/>
        </authorList>
    </citation>
    <scope>NUCLEOTIDE SEQUENCE [LARGE SCALE GENOMIC DNA]</scope>
    <source>
        <strain evidence="5">QJT</strain>
        <tissue evidence="5">Leaf</tissue>
    </source>
</reference>
<dbReference type="InterPro" id="IPR013083">
    <property type="entry name" value="Znf_RING/FYVE/PHD"/>
</dbReference>
<dbReference type="AlphaFoldDB" id="A0AAP0F6G9"/>
<dbReference type="InterPro" id="IPR001841">
    <property type="entry name" value="Znf_RING"/>
</dbReference>
<dbReference type="Gene3D" id="3.30.40.10">
    <property type="entry name" value="Zinc/RING finger domain, C3HC4 (zinc finger)"/>
    <property type="match status" value="1"/>
</dbReference>
<accession>A0AAP0F6G9</accession>
<comment type="caution">
    <text evidence="5">The sequence shown here is derived from an EMBL/GenBank/DDBJ whole genome shotgun (WGS) entry which is preliminary data.</text>
</comment>
<evidence type="ECO:0000259" key="4">
    <source>
        <dbReference type="PROSITE" id="PS50089"/>
    </source>
</evidence>
<evidence type="ECO:0000313" key="6">
    <source>
        <dbReference type="Proteomes" id="UP001417504"/>
    </source>
</evidence>
<keyword evidence="6" id="KW-1185">Reference proteome</keyword>
<evidence type="ECO:0000256" key="2">
    <source>
        <dbReference type="SAM" id="MobiDB-lite"/>
    </source>
</evidence>
<keyword evidence="1" id="KW-0479">Metal-binding</keyword>
<dbReference type="InterPro" id="IPR053070">
    <property type="entry name" value="RING-type_E3_ubiquitin-ligase"/>
</dbReference>
<feature type="transmembrane region" description="Helical" evidence="3">
    <location>
        <begin position="6"/>
        <end position="31"/>
    </location>
</feature>
<dbReference type="Pfam" id="PF13639">
    <property type="entry name" value="zf-RING_2"/>
    <property type="match status" value="1"/>
</dbReference>
<dbReference type="EMBL" id="JBBNAE010000008">
    <property type="protein sequence ID" value="KAK9103428.1"/>
    <property type="molecule type" value="Genomic_DNA"/>
</dbReference>
<proteinExistence type="predicted"/>
<evidence type="ECO:0000256" key="3">
    <source>
        <dbReference type="SAM" id="Phobius"/>
    </source>
</evidence>
<dbReference type="SMART" id="SM00184">
    <property type="entry name" value="RING"/>
    <property type="match status" value="1"/>
</dbReference>
<keyword evidence="3" id="KW-0812">Transmembrane</keyword>
<dbReference type="SUPFAM" id="SSF57850">
    <property type="entry name" value="RING/U-box"/>
    <property type="match status" value="1"/>
</dbReference>
<keyword evidence="1" id="KW-0862">Zinc</keyword>
<gene>
    <name evidence="5" type="ORF">Sjap_020682</name>
</gene>
<dbReference type="Proteomes" id="UP001417504">
    <property type="component" value="Unassembled WGS sequence"/>
</dbReference>
<evidence type="ECO:0000256" key="1">
    <source>
        <dbReference type="PROSITE-ProRule" id="PRU00175"/>
    </source>
</evidence>
<keyword evidence="3" id="KW-1133">Transmembrane helix</keyword>
<dbReference type="PANTHER" id="PTHR47035">
    <property type="entry name" value="OS11G0150450 PROTEIN"/>
    <property type="match status" value="1"/>
</dbReference>